<reference evidence="2" key="1">
    <citation type="journal article" date="2019" name="Int. J. Syst. Evol. Microbiol.">
        <title>The Global Catalogue of Microorganisms (GCM) 10K type strain sequencing project: providing services to taxonomists for standard genome sequencing and annotation.</title>
        <authorList>
            <consortium name="The Broad Institute Genomics Platform"/>
            <consortium name="The Broad Institute Genome Sequencing Center for Infectious Disease"/>
            <person name="Wu L."/>
            <person name="Ma J."/>
        </authorList>
    </citation>
    <scope>NUCLEOTIDE SEQUENCE [LARGE SCALE GENOMIC DNA]</scope>
    <source>
        <strain evidence="2">JCM 17919</strain>
    </source>
</reference>
<sequence length="211" mass="24924">MLTKVQLQLLTDIELAAALCASEEDSVLYEEFVRRFRKELDEYCKRKCALSKLDKHIGTQICHDALERFRRFKTFQPDKINAETGRDGILVFLFKIATNLFRSYWRREKGLQQEEQHKTYFDDIVTLIQSTDGPADLQWKRDTALRILKLLSPKERAVVLTDLEYKKHTKYLPDEIVDRLSEELGIKKATIRKIRERAIEKIKQAIHEINQ</sequence>
<evidence type="ECO:0000313" key="1">
    <source>
        <dbReference type="EMBL" id="GAA4334804.1"/>
    </source>
</evidence>
<organism evidence="1 2">
    <name type="scientific">Flaviaesturariibacter amylovorans</name>
    <dbReference type="NCBI Taxonomy" id="1084520"/>
    <lineage>
        <taxon>Bacteria</taxon>
        <taxon>Pseudomonadati</taxon>
        <taxon>Bacteroidota</taxon>
        <taxon>Chitinophagia</taxon>
        <taxon>Chitinophagales</taxon>
        <taxon>Chitinophagaceae</taxon>
        <taxon>Flaviaestuariibacter</taxon>
    </lineage>
</organism>
<evidence type="ECO:0000313" key="2">
    <source>
        <dbReference type="Proteomes" id="UP001501725"/>
    </source>
</evidence>
<name>A0ABP8H5V1_9BACT</name>
<accession>A0ABP8H5V1</accession>
<comment type="caution">
    <text evidence="1">The sequence shown here is derived from an EMBL/GenBank/DDBJ whole genome shotgun (WGS) entry which is preliminary data.</text>
</comment>
<protein>
    <recommendedName>
        <fullName evidence="3">Sigma-70 family RNA polymerase sigma factor</fullName>
    </recommendedName>
</protein>
<dbReference type="RefSeq" id="WP_345256486.1">
    <property type="nucleotide sequence ID" value="NZ_BAABGY010000008.1"/>
</dbReference>
<evidence type="ECO:0008006" key="3">
    <source>
        <dbReference type="Google" id="ProtNLM"/>
    </source>
</evidence>
<dbReference type="EMBL" id="BAABGY010000008">
    <property type="protein sequence ID" value="GAA4334804.1"/>
    <property type="molecule type" value="Genomic_DNA"/>
</dbReference>
<dbReference type="Proteomes" id="UP001501725">
    <property type="component" value="Unassembled WGS sequence"/>
</dbReference>
<proteinExistence type="predicted"/>
<keyword evidence="2" id="KW-1185">Reference proteome</keyword>
<gene>
    <name evidence="1" type="ORF">GCM10023184_29150</name>
</gene>
<dbReference type="Gene3D" id="1.10.1740.10">
    <property type="match status" value="1"/>
</dbReference>